<organism evidence="1 2">
    <name type="scientific">Yinghuangia aomiensis</name>
    <dbReference type="NCBI Taxonomy" id="676205"/>
    <lineage>
        <taxon>Bacteria</taxon>
        <taxon>Bacillati</taxon>
        <taxon>Actinomycetota</taxon>
        <taxon>Actinomycetes</taxon>
        <taxon>Kitasatosporales</taxon>
        <taxon>Streptomycetaceae</taxon>
        <taxon>Yinghuangia</taxon>
    </lineage>
</organism>
<name>A0ABP9HAY6_9ACTN</name>
<evidence type="ECO:0000313" key="1">
    <source>
        <dbReference type="EMBL" id="GAA4965987.1"/>
    </source>
</evidence>
<dbReference type="RefSeq" id="WP_345676243.1">
    <property type="nucleotide sequence ID" value="NZ_BAABHS010000010.1"/>
</dbReference>
<dbReference type="SUPFAM" id="SSF56784">
    <property type="entry name" value="HAD-like"/>
    <property type="match status" value="1"/>
</dbReference>
<sequence length="254" mass="26225">MAAFSATPGSGDRPPPDPRRLLVLWDVDHTLLSAGPVSRGAYADAFVHVTGRELVHLADMAGRTDLHITQETLRLHGIEPTDDAVRGIMDGLLPAFLRRHHELLRDARPLPGAAGAVRALATARHVVQSVLTGNLHATTHLKLAAVGLAGPDIDLAVGAYGDDHRDRARLVPLARSRAAAAYRTDFGGRRTVVIGDTVHDVSAALAGGASVVAVATGRADATVLAAAGAHAVLPDLADTAAVLAAIRTVSGAEA</sequence>
<dbReference type="Gene3D" id="1.10.150.240">
    <property type="entry name" value="Putative phosphatase, domain 2"/>
    <property type="match status" value="1"/>
</dbReference>
<gene>
    <name evidence="1" type="ORF">GCM10023205_33090</name>
</gene>
<comment type="caution">
    <text evidence="1">The sequence shown here is derived from an EMBL/GenBank/DDBJ whole genome shotgun (WGS) entry which is preliminary data.</text>
</comment>
<protein>
    <submittedName>
        <fullName evidence="1">Haloacid dehalogenase-like hydrolase</fullName>
    </submittedName>
</protein>
<dbReference type="InterPro" id="IPR023198">
    <property type="entry name" value="PGP-like_dom2"/>
</dbReference>
<dbReference type="InterPro" id="IPR036412">
    <property type="entry name" value="HAD-like_sf"/>
</dbReference>
<keyword evidence="2" id="KW-1185">Reference proteome</keyword>
<dbReference type="Proteomes" id="UP001500466">
    <property type="component" value="Unassembled WGS sequence"/>
</dbReference>
<reference evidence="2" key="1">
    <citation type="journal article" date="2019" name="Int. J. Syst. Evol. Microbiol.">
        <title>The Global Catalogue of Microorganisms (GCM) 10K type strain sequencing project: providing services to taxonomists for standard genome sequencing and annotation.</title>
        <authorList>
            <consortium name="The Broad Institute Genomics Platform"/>
            <consortium name="The Broad Institute Genome Sequencing Center for Infectious Disease"/>
            <person name="Wu L."/>
            <person name="Ma J."/>
        </authorList>
    </citation>
    <scope>NUCLEOTIDE SEQUENCE [LARGE SCALE GENOMIC DNA]</scope>
    <source>
        <strain evidence="2">JCM 17986</strain>
    </source>
</reference>
<dbReference type="Gene3D" id="3.40.50.1000">
    <property type="entry name" value="HAD superfamily/HAD-like"/>
    <property type="match status" value="1"/>
</dbReference>
<evidence type="ECO:0000313" key="2">
    <source>
        <dbReference type="Proteomes" id="UP001500466"/>
    </source>
</evidence>
<accession>A0ABP9HAY6</accession>
<dbReference type="Pfam" id="PF12710">
    <property type="entry name" value="HAD"/>
    <property type="match status" value="1"/>
</dbReference>
<dbReference type="EMBL" id="BAABHS010000010">
    <property type="protein sequence ID" value="GAA4965987.1"/>
    <property type="molecule type" value="Genomic_DNA"/>
</dbReference>
<dbReference type="InterPro" id="IPR023214">
    <property type="entry name" value="HAD_sf"/>
</dbReference>
<proteinExistence type="predicted"/>